<dbReference type="PROSITE" id="PS50135">
    <property type="entry name" value="ZF_ZZ_2"/>
    <property type="match status" value="1"/>
</dbReference>
<name>A0A5C2RVF5_9APHY</name>
<feature type="compositionally biased region" description="Basic and acidic residues" evidence="5">
    <location>
        <begin position="833"/>
        <end position="847"/>
    </location>
</feature>
<evidence type="ECO:0000256" key="2">
    <source>
        <dbReference type="ARBA" id="ARBA00022771"/>
    </source>
</evidence>
<keyword evidence="2 4" id="KW-0863">Zinc-finger</keyword>
<dbReference type="OrthoDB" id="2122982at2759"/>
<proteinExistence type="predicted"/>
<reference evidence="7" key="1">
    <citation type="journal article" date="2018" name="Genome Biol. Evol.">
        <title>Genomics and development of Lentinus tigrinus, a white-rot wood-decaying mushroom with dimorphic fruiting bodies.</title>
        <authorList>
            <person name="Wu B."/>
            <person name="Xu Z."/>
            <person name="Knudson A."/>
            <person name="Carlson A."/>
            <person name="Chen N."/>
            <person name="Kovaka S."/>
            <person name="LaButti K."/>
            <person name="Lipzen A."/>
            <person name="Pennachio C."/>
            <person name="Riley R."/>
            <person name="Schakwitz W."/>
            <person name="Umezawa K."/>
            <person name="Ohm R.A."/>
            <person name="Grigoriev I.V."/>
            <person name="Nagy L.G."/>
            <person name="Gibbons J."/>
            <person name="Hibbett D."/>
        </authorList>
    </citation>
    <scope>NUCLEOTIDE SEQUENCE [LARGE SCALE GENOMIC DNA]</scope>
    <source>
        <strain evidence="7">ALCF2SS1-6</strain>
    </source>
</reference>
<protein>
    <recommendedName>
        <fullName evidence="6">ZZ-type domain-containing protein</fullName>
    </recommendedName>
</protein>
<keyword evidence="1" id="KW-0479">Metal-binding</keyword>
<evidence type="ECO:0000256" key="3">
    <source>
        <dbReference type="ARBA" id="ARBA00022833"/>
    </source>
</evidence>
<feature type="compositionally biased region" description="Acidic residues" evidence="5">
    <location>
        <begin position="848"/>
        <end position="858"/>
    </location>
</feature>
<gene>
    <name evidence="7" type="ORF">L227DRAFT_580569</name>
</gene>
<dbReference type="Proteomes" id="UP000313359">
    <property type="component" value="Unassembled WGS sequence"/>
</dbReference>
<dbReference type="InterPro" id="IPR000433">
    <property type="entry name" value="Znf_ZZ"/>
</dbReference>
<keyword evidence="8" id="KW-1185">Reference proteome</keyword>
<dbReference type="SUPFAM" id="SSF57850">
    <property type="entry name" value="RING/U-box"/>
    <property type="match status" value="1"/>
</dbReference>
<dbReference type="GO" id="GO:0008270">
    <property type="term" value="F:zinc ion binding"/>
    <property type="evidence" value="ECO:0007669"/>
    <property type="project" value="UniProtKB-KW"/>
</dbReference>
<keyword evidence="3" id="KW-0862">Zinc</keyword>
<feature type="domain" description="ZZ-type" evidence="6">
    <location>
        <begin position="988"/>
        <end position="1054"/>
    </location>
</feature>
<dbReference type="STRING" id="1328759.A0A5C2RVF5"/>
<evidence type="ECO:0000256" key="4">
    <source>
        <dbReference type="PROSITE-ProRule" id="PRU00228"/>
    </source>
</evidence>
<evidence type="ECO:0000256" key="1">
    <source>
        <dbReference type="ARBA" id="ARBA00022723"/>
    </source>
</evidence>
<organism evidence="7 8">
    <name type="scientific">Lentinus tigrinus ALCF2SS1-6</name>
    <dbReference type="NCBI Taxonomy" id="1328759"/>
    <lineage>
        <taxon>Eukaryota</taxon>
        <taxon>Fungi</taxon>
        <taxon>Dikarya</taxon>
        <taxon>Basidiomycota</taxon>
        <taxon>Agaricomycotina</taxon>
        <taxon>Agaricomycetes</taxon>
        <taxon>Polyporales</taxon>
        <taxon>Polyporaceae</taxon>
        <taxon>Lentinus</taxon>
    </lineage>
</organism>
<evidence type="ECO:0000313" key="8">
    <source>
        <dbReference type="Proteomes" id="UP000313359"/>
    </source>
</evidence>
<feature type="region of interest" description="Disordered" evidence="5">
    <location>
        <begin position="800"/>
        <end position="863"/>
    </location>
</feature>
<dbReference type="InterPro" id="IPR043145">
    <property type="entry name" value="Znf_ZZ_sf"/>
</dbReference>
<dbReference type="Gene3D" id="3.30.60.90">
    <property type="match status" value="1"/>
</dbReference>
<evidence type="ECO:0000256" key="5">
    <source>
        <dbReference type="SAM" id="MobiDB-lite"/>
    </source>
</evidence>
<dbReference type="AlphaFoldDB" id="A0A5C2RVF5"/>
<evidence type="ECO:0000313" key="7">
    <source>
        <dbReference type="EMBL" id="RPD54447.1"/>
    </source>
</evidence>
<dbReference type="EMBL" id="ML122306">
    <property type="protein sequence ID" value="RPD54447.1"/>
    <property type="molecule type" value="Genomic_DNA"/>
</dbReference>
<evidence type="ECO:0000259" key="6">
    <source>
        <dbReference type="PROSITE" id="PS50135"/>
    </source>
</evidence>
<sequence length="1215" mass="137007">MNALDELGKAHPFIQIAVSIFKAGLTLELTRRENDEKVIALNLTMCDMMQTLTLLKQVVNVKEPGPGGLSIEDRLKQRLGSIIDSIKRCAKVCDSYQKRPTAVKFFTSTKWQGKFTQVAQQFADHKAGIQFDLQIHASVGITTANVTLTAMSTSFTELNENVSKLMEVVFERMRTPEERDLSALVAKEAGGIDAVLKNDKLLEEVLAKQKAGPRKDKDERGAKKRAVPGQTLDAVLTVTDLRMEVNKDVEQVLADNKFFDQKFEAMKMQVDEVKVEIRHESDRVIDTILAGPHERIVDRDLYHVWKEMGWKGSVKAKHLVMALRDHFAEGSHAALAAIRVITQQKKDGSDPAAAAQAMEEIADIASRADPHASPEDEWALQFITVLRIQPLIEALDDDVSSFVTIAEANAFTAARPQKWSLPHWIAYWTYGFEMTVQWYFRRIRKVISEITQATVEALPANRKIIGDFISSWTVRWIEDFLSGLRDVEQWDSTDWESDVMFLKFKDYVVENERKLEHNLRGVKYYLDETNTLSIVAGSGRPEKYVMPLIFILLRRSLYIVQQAHTVTLHMGELAVIQYSLMILTDAIWDRVQTLKAVHKLQNLDDKEQMKKFFFGLYSFAFEEPEISDYWKRDPDDDANMVNDLPSIPPAPTSDGDSESQQGDLPLFHGPTTEDIDLIVDPTFDDPTSPHPTVAHSLVGHWSGSYAYDDRDGDGLVSFTVSSHDVNGAIVGSGTDAFGPYVVHGTLDDNRLTFVKEYLLPQYGQKVMWRYEGVVSPDSDSIRGQWGPTDVDWKLVVYGEEPEQETGAKEEASSDVSAQQPKAEETTTPAAEVPEIRVDEAEDAHSGEDANEDHDDDGASDAGTAVSGMTVGYIHGTFFLTRRPVEYLISCPPDEEFAANRPRALWKLALNATLRAVQSRTLSWGLLSARRKQRQQYVELLKRRQRGPWRGQDVEDAQEWAQLIKGIHPGDLHLWRCIALYQLRRDVIHDTIYCDACRKSPITPTRFTCMNCSEDAVDNSMDLCIQCFSANRHVTRDKKVHHPTHNVIQYRTMKWRVYRHPTFSVGRDMLKWAEDQLQLSQARSAVQTTVGDTAGSSGLHCVVCKTSITAPPYWCCLTCNEDSAVCYACNERMEREKEWLYLRGTFAPNGTGPHNWSHTLISAPGPEVITAETDQEKAGTIEERIARVEAKLDASNLKLDARLAALEDLLRAVLAR</sequence>
<accession>A0A5C2RVF5</accession>
<dbReference type="CDD" id="cd02249">
    <property type="entry name" value="ZZ"/>
    <property type="match status" value="1"/>
</dbReference>
<feature type="region of interest" description="Disordered" evidence="5">
    <location>
        <begin position="632"/>
        <end position="666"/>
    </location>
</feature>